<accession>A0ABN4DDC8</accession>
<keyword evidence="1" id="KW-0479">Metal-binding</keyword>
<dbReference type="HAMAP" id="MF_02128">
    <property type="entry name" value="TMP_kinase"/>
    <property type="match status" value="1"/>
</dbReference>
<feature type="binding site" evidence="1">
    <location>
        <position position="222"/>
    </location>
    <ligand>
        <name>ATP</name>
        <dbReference type="ChEBI" id="CHEBI:30616"/>
    </ligand>
</feature>
<dbReference type="Proteomes" id="UP000028504">
    <property type="component" value="Chromosome"/>
</dbReference>
<dbReference type="PANTHER" id="PTHR30270">
    <property type="entry name" value="THIAMINE-MONOPHOSPHATE KINASE"/>
    <property type="match status" value="1"/>
</dbReference>
<feature type="binding site" evidence="1">
    <location>
        <position position="48"/>
    </location>
    <ligand>
        <name>Mg(2+)</name>
        <dbReference type="ChEBI" id="CHEBI:18420"/>
        <label>4</label>
    </ligand>
</feature>
<evidence type="ECO:0000259" key="2">
    <source>
        <dbReference type="Pfam" id="PF00586"/>
    </source>
</evidence>
<gene>
    <name evidence="1" type="primary">thiL</name>
    <name evidence="3" type="ORF">CATYP_05930</name>
</gene>
<feature type="domain" description="PurM-like N-terminal" evidence="2">
    <location>
        <begin position="30"/>
        <end position="143"/>
    </location>
</feature>
<feature type="binding site" evidence="1">
    <location>
        <position position="127"/>
    </location>
    <ligand>
        <name>Mg(2+)</name>
        <dbReference type="ChEBI" id="CHEBI:18420"/>
        <label>1</label>
    </ligand>
</feature>
<feature type="binding site" evidence="1">
    <location>
        <position position="79"/>
    </location>
    <ligand>
        <name>Mg(2+)</name>
        <dbReference type="ChEBI" id="CHEBI:18420"/>
        <label>4</label>
    </ligand>
</feature>
<dbReference type="InterPro" id="IPR016188">
    <property type="entry name" value="PurM-like_N"/>
</dbReference>
<dbReference type="SUPFAM" id="SSF56042">
    <property type="entry name" value="PurM C-terminal domain-like"/>
    <property type="match status" value="1"/>
</dbReference>
<dbReference type="InterPro" id="IPR006283">
    <property type="entry name" value="ThiL-like"/>
</dbReference>
<feature type="binding site" evidence="1">
    <location>
        <position position="32"/>
    </location>
    <ligand>
        <name>Mg(2+)</name>
        <dbReference type="ChEBI" id="CHEBI:18420"/>
        <label>4</label>
    </ligand>
</feature>
<dbReference type="EC" id="2.7.4.16" evidence="1"/>
<keyword evidence="1 3" id="KW-0418">Kinase</keyword>
<feature type="binding site" evidence="1">
    <location>
        <begin position="126"/>
        <end position="127"/>
    </location>
    <ligand>
        <name>ATP</name>
        <dbReference type="ChEBI" id="CHEBI:30616"/>
    </ligand>
</feature>
<dbReference type="InterPro" id="IPR036921">
    <property type="entry name" value="PurM-like_N_sf"/>
</dbReference>
<dbReference type="GO" id="GO:0016301">
    <property type="term" value="F:kinase activity"/>
    <property type="evidence" value="ECO:0007669"/>
    <property type="project" value="UniProtKB-KW"/>
</dbReference>
<evidence type="ECO:0000313" key="3">
    <source>
        <dbReference type="EMBL" id="AIG64232.1"/>
    </source>
</evidence>
<dbReference type="Gene3D" id="3.90.650.10">
    <property type="entry name" value="PurM-like C-terminal domain"/>
    <property type="match status" value="1"/>
</dbReference>
<comment type="function">
    <text evidence="1">Catalyzes the ATP-dependent phosphorylation of thiamine-monophosphate (TMP) to form thiamine-pyrophosphate (TPP), the active form of vitamin B1.</text>
</comment>
<feature type="binding site" evidence="1">
    <location>
        <position position="314"/>
    </location>
    <ligand>
        <name>substrate</name>
    </ligand>
</feature>
<name>A0ABN4DDC8_9CORY</name>
<keyword evidence="1" id="KW-0067">ATP-binding</keyword>
<feature type="binding site" evidence="1">
    <location>
        <position position="50"/>
    </location>
    <ligand>
        <name>Mg(2+)</name>
        <dbReference type="ChEBI" id="CHEBI:18420"/>
        <label>2</label>
    </ligand>
</feature>
<keyword evidence="1" id="KW-0784">Thiamine biosynthesis</keyword>
<feature type="binding site" evidence="1">
    <location>
        <position position="79"/>
    </location>
    <ligand>
        <name>Mg(2+)</name>
        <dbReference type="ChEBI" id="CHEBI:18420"/>
        <label>2</label>
    </ligand>
</feature>
<evidence type="ECO:0000313" key="4">
    <source>
        <dbReference type="Proteomes" id="UP000028504"/>
    </source>
</evidence>
<feature type="binding site" evidence="1">
    <location>
        <position position="49"/>
    </location>
    <ligand>
        <name>Mg(2+)</name>
        <dbReference type="ChEBI" id="CHEBI:18420"/>
        <label>1</label>
    </ligand>
</feature>
<dbReference type="CDD" id="cd02194">
    <property type="entry name" value="ThiL"/>
    <property type="match status" value="1"/>
</dbReference>
<keyword evidence="1" id="KW-0808">Transferase</keyword>
<comment type="miscellaneous">
    <text evidence="1">Reaction mechanism of ThiL seems to utilize a direct, inline transfer of the gamma-phosphate of ATP to TMP rather than a phosphorylated enzyme intermediate.</text>
</comment>
<feature type="binding site" evidence="1">
    <location>
        <position position="273"/>
    </location>
    <ligand>
        <name>substrate</name>
    </ligand>
</feature>
<dbReference type="SUPFAM" id="SSF55326">
    <property type="entry name" value="PurM N-terminal domain-like"/>
    <property type="match status" value="1"/>
</dbReference>
<feature type="binding site" evidence="1">
    <location>
        <position position="220"/>
    </location>
    <ligand>
        <name>Mg(2+)</name>
        <dbReference type="ChEBI" id="CHEBI:18420"/>
        <label>3</label>
    </ligand>
</feature>
<comment type="caution">
    <text evidence="1">Lacks conserved residue(s) required for the propagation of feature annotation.</text>
</comment>
<feature type="binding site" evidence="1">
    <location>
        <position position="32"/>
    </location>
    <ligand>
        <name>Mg(2+)</name>
        <dbReference type="ChEBI" id="CHEBI:18420"/>
        <label>3</label>
    </ligand>
</feature>
<dbReference type="InterPro" id="IPR036676">
    <property type="entry name" value="PurM-like_C_sf"/>
</dbReference>
<dbReference type="NCBIfam" id="NF004351">
    <property type="entry name" value="PRK05731.1-4"/>
    <property type="match status" value="1"/>
</dbReference>
<comment type="similarity">
    <text evidence="1">Belongs to the thiamine-monophosphate kinase family.</text>
</comment>
<proteinExistence type="inferred from homology"/>
<feature type="binding site" evidence="1">
    <location>
        <position position="57"/>
    </location>
    <ligand>
        <name>substrate</name>
    </ligand>
</feature>
<dbReference type="PIRSF" id="PIRSF005303">
    <property type="entry name" value="Thiam_monoph_kin"/>
    <property type="match status" value="1"/>
</dbReference>
<keyword evidence="1" id="KW-0547">Nucleotide-binding</keyword>
<dbReference type="Gene3D" id="3.30.1330.10">
    <property type="entry name" value="PurM-like, N-terminal domain"/>
    <property type="match status" value="1"/>
</dbReference>
<feature type="binding site" evidence="1">
    <location>
        <position position="79"/>
    </location>
    <ligand>
        <name>Mg(2+)</name>
        <dbReference type="ChEBI" id="CHEBI:18420"/>
        <label>3</label>
    </ligand>
</feature>
<comment type="pathway">
    <text evidence="1">Cofactor biosynthesis; thiamine diphosphate biosynthesis; thiamine diphosphate from thiamine phosphate: step 1/1.</text>
</comment>
<keyword evidence="4" id="KW-1185">Reference proteome</keyword>
<evidence type="ECO:0000256" key="1">
    <source>
        <dbReference type="HAMAP-Rule" id="MF_02128"/>
    </source>
</evidence>
<dbReference type="EMBL" id="CP008944">
    <property type="protein sequence ID" value="AIG64232.1"/>
    <property type="molecule type" value="Genomic_DNA"/>
</dbReference>
<feature type="binding site" evidence="1">
    <location>
        <position position="223"/>
    </location>
    <ligand>
        <name>Mg(2+)</name>
        <dbReference type="ChEBI" id="CHEBI:18420"/>
        <label>5</label>
    </ligand>
</feature>
<dbReference type="NCBIfam" id="TIGR01379">
    <property type="entry name" value="thiL"/>
    <property type="match status" value="1"/>
</dbReference>
<dbReference type="Pfam" id="PF00586">
    <property type="entry name" value="AIRS"/>
    <property type="match status" value="1"/>
</dbReference>
<feature type="binding site" evidence="1">
    <location>
        <position position="50"/>
    </location>
    <ligand>
        <name>Mg(2+)</name>
        <dbReference type="ChEBI" id="CHEBI:18420"/>
        <label>1</label>
    </ligand>
</feature>
<keyword evidence="1" id="KW-0460">Magnesium</keyword>
<protein>
    <recommendedName>
        <fullName evidence="1">Thiamine-monophosphate kinase</fullName>
        <shortName evidence="1">TMP kinase</shortName>
        <shortName evidence="1">Thiamine-phosphate kinase</shortName>
        <ecNumber evidence="1">2.7.4.16</ecNumber>
    </recommendedName>
</protein>
<sequence>MRYGGPTVSDLGEKRVIEAIVAESPSIVNGDDAAVLFNAPPNSRTVVTTDMAVEDRHFKLNWSTAEEIGKKAIVQNFADIEAMGARPVAALLAVAAPRATPVSFLQELARGIDSRVREFSAELVGGDVVSADQLTISVTAVGSLGGNLPALSLDRARPGQVLCASGAIGHSAAGMALLRRFGRVGVPEDMVVLRDAHTMPTVAPSRGMVARSTGATAATDNSDGLIVDVSTIARRSGVAIDLDPEAIAPSPALMRAGELTGIDPWAWVLGGGEDHTILATTSAAIPSGFRKIGEVHKGEGVTVGGSAPKVTTGWASF</sequence>
<comment type="catalytic activity">
    <reaction evidence="1">
        <text>thiamine phosphate + ATP = thiamine diphosphate + ADP</text>
        <dbReference type="Rhea" id="RHEA:15913"/>
        <dbReference type="ChEBI" id="CHEBI:30616"/>
        <dbReference type="ChEBI" id="CHEBI:37575"/>
        <dbReference type="ChEBI" id="CHEBI:58937"/>
        <dbReference type="ChEBI" id="CHEBI:456216"/>
        <dbReference type="EC" id="2.7.4.16"/>
    </reaction>
</comment>
<organism evidence="3 4">
    <name type="scientific">Corynebacterium atypicum</name>
    <dbReference type="NCBI Taxonomy" id="191610"/>
    <lineage>
        <taxon>Bacteria</taxon>
        <taxon>Bacillati</taxon>
        <taxon>Actinomycetota</taxon>
        <taxon>Actinomycetes</taxon>
        <taxon>Mycobacteriales</taxon>
        <taxon>Corynebacteriaceae</taxon>
        <taxon>Corynebacterium</taxon>
    </lineage>
</organism>
<reference evidence="3 4" key="1">
    <citation type="submission" date="2014-07" db="EMBL/GenBank/DDBJ databases">
        <title>Complete genome sequence of Corynebacterium atypicum DSM 44849: identifiction of the mycolic acid biosynthesis genes.</title>
        <authorList>
            <person name="Tippelt A."/>
            <person name="Mollmann S."/>
            <person name="Albersmeier A."/>
            <person name="Jaenicke S."/>
            <person name="Ruckert C."/>
            <person name="Tauch A."/>
        </authorList>
    </citation>
    <scope>NUCLEOTIDE SEQUENCE [LARGE SCALE GENOMIC DNA]</scope>
    <source>
        <strain evidence="3 4">R2070</strain>
    </source>
</reference>
<dbReference type="PANTHER" id="PTHR30270:SF0">
    <property type="entry name" value="THIAMINE-MONOPHOSPHATE KINASE"/>
    <property type="match status" value="1"/>
</dbReference>